<gene>
    <name evidence="11" type="primary">LOC110783217</name>
</gene>
<keyword evidence="5" id="KW-0238">DNA-binding</keyword>
<evidence type="ECO:0000259" key="9">
    <source>
        <dbReference type="PROSITE" id="PS00434"/>
    </source>
</evidence>
<dbReference type="PROSITE" id="PS00434">
    <property type="entry name" value="HSF_DOMAIN"/>
    <property type="match status" value="1"/>
</dbReference>
<comment type="similarity">
    <text evidence="8">Belongs to the HSF family.</text>
</comment>
<sequence>MTKSSHNGSILAPFLTKCYEMVDDQSTNSIISWSESNDSFVIWDMTKFSRDLLPTYFKHRNFSSFMRQLNIYGFRKVDTDSWEFANEGFIKGQKHLLNNIKRRKYPHSSAQQNPQPDQQIGIPDELDYSSLQKEVEILKTDKSSLMQELVKLRGHQESSQNMLNILGERLQGMENNQQQLLSFLVMVMQSPGLLVQLLQPKESGWRVAEAGKIILDHGTSCGNTPIQDGMIVRYQPLPDDAPSPTLTTSLDSVKTVKHDISFDGVKDFFRNFDLPSSPLDESFLSSDNCGSDLDFAKLEQFLLSSPARDDPQPDGQESLATEREMELALYGVQLEDSEMRSPSSYFETDQHSPILEILTEKMECLSPGNKVLGNAGY</sequence>
<evidence type="ECO:0000313" key="10">
    <source>
        <dbReference type="Proteomes" id="UP000813463"/>
    </source>
</evidence>
<dbReference type="AlphaFoldDB" id="A0A9R0JQH3"/>
<evidence type="ECO:0000313" key="11">
    <source>
        <dbReference type="RefSeq" id="XP_021843219.1"/>
    </source>
</evidence>
<dbReference type="Pfam" id="PF00447">
    <property type="entry name" value="HSF_DNA-bind"/>
    <property type="match status" value="1"/>
</dbReference>
<dbReference type="SUPFAM" id="SSF46785">
    <property type="entry name" value="Winged helix' DNA-binding domain"/>
    <property type="match status" value="1"/>
</dbReference>
<dbReference type="Gene3D" id="1.10.10.10">
    <property type="entry name" value="Winged helix-like DNA-binding domain superfamily/Winged helix DNA-binding domain"/>
    <property type="match status" value="1"/>
</dbReference>
<dbReference type="PANTHER" id="PTHR10015:SF325">
    <property type="entry name" value="HEAT STRESS TRANSCRIPTION FACTOR A-8"/>
    <property type="match status" value="1"/>
</dbReference>
<keyword evidence="2" id="KW-0597">Phosphoprotein</keyword>
<evidence type="ECO:0000256" key="6">
    <source>
        <dbReference type="ARBA" id="ARBA00023163"/>
    </source>
</evidence>
<dbReference type="GO" id="GO:0034605">
    <property type="term" value="P:cellular response to heat"/>
    <property type="evidence" value="ECO:0000318"/>
    <property type="project" value="GO_Central"/>
</dbReference>
<evidence type="ECO:0000256" key="3">
    <source>
        <dbReference type="ARBA" id="ARBA00023015"/>
    </source>
</evidence>
<dbReference type="PANTHER" id="PTHR10015">
    <property type="entry name" value="HEAT SHOCK TRANSCRIPTION FACTOR"/>
    <property type="match status" value="1"/>
</dbReference>
<dbReference type="GO" id="GO:0006357">
    <property type="term" value="P:regulation of transcription by RNA polymerase II"/>
    <property type="evidence" value="ECO:0007669"/>
    <property type="project" value="TreeGrafter"/>
</dbReference>
<dbReference type="GO" id="GO:0005634">
    <property type="term" value="C:nucleus"/>
    <property type="evidence" value="ECO:0000318"/>
    <property type="project" value="GO_Central"/>
</dbReference>
<dbReference type="GO" id="GO:0003700">
    <property type="term" value="F:DNA-binding transcription factor activity"/>
    <property type="evidence" value="ECO:0000318"/>
    <property type="project" value="GO_Central"/>
</dbReference>
<dbReference type="GeneID" id="110783217"/>
<keyword evidence="7" id="KW-0539">Nucleus</keyword>
<reference evidence="11" key="2">
    <citation type="submission" date="2025-08" db="UniProtKB">
        <authorList>
            <consortium name="RefSeq"/>
        </authorList>
    </citation>
    <scope>IDENTIFICATION</scope>
    <source>
        <tissue evidence="11">Leaf</tissue>
    </source>
</reference>
<dbReference type="InterPro" id="IPR000232">
    <property type="entry name" value="HSF_DNA-bd"/>
</dbReference>
<keyword evidence="4" id="KW-0346">Stress response</keyword>
<keyword evidence="10" id="KW-1185">Reference proteome</keyword>
<evidence type="ECO:0000256" key="5">
    <source>
        <dbReference type="ARBA" id="ARBA00023125"/>
    </source>
</evidence>
<evidence type="ECO:0000256" key="7">
    <source>
        <dbReference type="ARBA" id="ARBA00023242"/>
    </source>
</evidence>
<protein>
    <submittedName>
        <fullName evidence="11">Heat stress transcription factor A-8</fullName>
    </submittedName>
</protein>
<keyword evidence="3" id="KW-0805">Transcription regulation</keyword>
<dbReference type="Proteomes" id="UP000813463">
    <property type="component" value="Chromosome 3"/>
</dbReference>
<dbReference type="InterPro" id="IPR036390">
    <property type="entry name" value="WH_DNA-bd_sf"/>
</dbReference>
<evidence type="ECO:0000256" key="4">
    <source>
        <dbReference type="ARBA" id="ARBA00023016"/>
    </source>
</evidence>
<organism evidence="10 11">
    <name type="scientific">Spinacia oleracea</name>
    <name type="common">Spinach</name>
    <dbReference type="NCBI Taxonomy" id="3562"/>
    <lineage>
        <taxon>Eukaryota</taxon>
        <taxon>Viridiplantae</taxon>
        <taxon>Streptophyta</taxon>
        <taxon>Embryophyta</taxon>
        <taxon>Tracheophyta</taxon>
        <taxon>Spermatophyta</taxon>
        <taxon>Magnoliopsida</taxon>
        <taxon>eudicotyledons</taxon>
        <taxon>Gunneridae</taxon>
        <taxon>Pentapetalae</taxon>
        <taxon>Caryophyllales</taxon>
        <taxon>Chenopodiaceae</taxon>
        <taxon>Chenopodioideae</taxon>
        <taxon>Anserineae</taxon>
        <taxon>Spinacia</taxon>
    </lineage>
</organism>
<evidence type="ECO:0000256" key="8">
    <source>
        <dbReference type="RuleBase" id="RU004020"/>
    </source>
</evidence>
<feature type="domain" description="HSF-type DNA-binding" evidence="9">
    <location>
        <begin position="53"/>
        <end position="77"/>
    </location>
</feature>
<dbReference type="InterPro" id="IPR036388">
    <property type="entry name" value="WH-like_DNA-bd_sf"/>
</dbReference>
<evidence type="ECO:0000256" key="1">
    <source>
        <dbReference type="ARBA" id="ARBA00004123"/>
    </source>
</evidence>
<name>A0A9R0JQH3_SPIOL</name>
<reference evidence="10" key="1">
    <citation type="journal article" date="2021" name="Nat. Commun.">
        <title>Genomic analyses provide insights into spinach domestication and the genetic basis of agronomic traits.</title>
        <authorList>
            <person name="Cai X."/>
            <person name="Sun X."/>
            <person name="Xu C."/>
            <person name="Sun H."/>
            <person name="Wang X."/>
            <person name="Ge C."/>
            <person name="Zhang Z."/>
            <person name="Wang Q."/>
            <person name="Fei Z."/>
            <person name="Jiao C."/>
            <person name="Wang Q."/>
        </authorList>
    </citation>
    <scope>NUCLEOTIDE SEQUENCE [LARGE SCALE GENOMIC DNA]</scope>
    <source>
        <strain evidence="10">cv. Varoflay</strain>
    </source>
</reference>
<dbReference type="FunFam" id="1.10.10.10:FF:000057">
    <property type="entry name" value="Heat shock transcription factor 1"/>
    <property type="match status" value="1"/>
</dbReference>
<accession>A0A9R0JQH3</accession>
<keyword evidence="6" id="KW-0804">Transcription</keyword>
<dbReference type="SMART" id="SM00415">
    <property type="entry name" value="HSF"/>
    <property type="match status" value="1"/>
</dbReference>
<dbReference type="GO" id="GO:0000978">
    <property type="term" value="F:RNA polymerase II cis-regulatory region sequence-specific DNA binding"/>
    <property type="evidence" value="ECO:0007669"/>
    <property type="project" value="TreeGrafter"/>
</dbReference>
<comment type="subcellular location">
    <subcellularLocation>
        <location evidence="1">Nucleus</location>
    </subcellularLocation>
</comment>
<dbReference type="RefSeq" id="XP_021843219.1">
    <property type="nucleotide sequence ID" value="XM_021987527.2"/>
</dbReference>
<proteinExistence type="inferred from homology"/>
<dbReference type="OrthoDB" id="60033at2759"/>
<dbReference type="KEGG" id="soe:110783217"/>
<evidence type="ECO:0000256" key="2">
    <source>
        <dbReference type="ARBA" id="ARBA00022553"/>
    </source>
</evidence>
<dbReference type="PRINTS" id="PR00056">
    <property type="entry name" value="HSFDOMAIN"/>
</dbReference>